<dbReference type="Pfam" id="PF01738">
    <property type="entry name" value="DLH"/>
    <property type="match status" value="1"/>
</dbReference>
<feature type="region of interest" description="Disordered" evidence="2">
    <location>
        <begin position="1"/>
        <end position="25"/>
    </location>
</feature>
<reference evidence="4 5" key="3">
    <citation type="journal article" date="2015" name="Genome Announc.">
        <title>Draft Genome Sequence of the Archiascomycetous Yeast Saitoella complicata.</title>
        <authorList>
            <person name="Yamauchi K."/>
            <person name="Kondo S."/>
            <person name="Hamamoto M."/>
            <person name="Takahashi Y."/>
            <person name="Ogura Y."/>
            <person name="Hayashi T."/>
            <person name="Nishida H."/>
        </authorList>
    </citation>
    <scope>NUCLEOTIDE SEQUENCE [LARGE SCALE GENOMIC DNA]</scope>
    <source>
        <strain evidence="4 5">NRRL Y-17804</strain>
    </source>
</reference>
<name>A0A0E9NHC9_SAICN</name>
<feature type="compositionally biased region" description="Polar residues" evidence="2">
    <location>
        <begin position="559"/>
        <end position="569"/>
    </location>
</feature>
<feature type="domain" description="GATA-type" evidence="3">
    <location>
        <begin position="504"/>
        <end position="540"/>
    </location>
</feature>
<dbReference type="InterPro" id="IPR013088">
    <property type="entry name" value="Znf_NHR/GATA"/>
</dbReference>
<dbReference type="Gene3D" id="3.30.50.10">
    <property type="entry name" value="Erythroid Transcription Factor GATA-1, subunit A"/>
    <property type="match status" value="1"/>
</dbReference>
<dbReference type="SMART" id="SM00401">
    <property type="entry name" value="ZnF_GATA"/>
    <property type="match status" value="1"/>
</dbReference>
<dbReference type="GO" id="GO:0008270">
    <property type="term" value="F:zinc ion binding"/>
    <property type="evidence" value="ECO:0007669"/>
    <property type="project" value="UniProtKB-KW"/>
</dbReference>
<dbReference type="Gene3D" id="3.40.50.1820">
    <property type="entry name" value="alpha/beta hydrolase"/>
    <property type="match status" value="1"/>
</dbReference>
<dbReference type="Pfam" id="PF26242">
    <property type="entry name" value="Swc3_C"/>
    <property type="match status" value="1"/>
</dbReference>
<keyword evidence="5" id="KW-1185">Reference proteome</keyword>
<keyword evidence="1" id="KW-0863">Zinc-finger</keyword>
<dbReference type="SUPFAM" id="SSF53474">
    <property type="entry name" value="alpha/beta-Hydrolases"/>
    <property type="match status" value="1"/>
</dbReference>
<dbReference type="PANTHER" id="PTHR17630:SF80">
    <property type="entry name" value="DIENELACTONE HYDROLASE DOMAIN-CONTAINING PROTEIN"/>
    <property type="match status" value="1"/>
</dbReference>
<evidence type="ECO:0000256" key="2">
    <source>
        <dbReference type="SAM" id="MobiDB-lite"/>
    </source>
</evidence>
<gene>
    <name evidence="4" type="ORF">G7K_3393-t1</name>
</gene>
<proteinExistence type="predicted"/>
<dbReference type="CDD" id="cd00202">
    <property type="entry name" value="ZnF_GATA"/>
    <property type="match status" value="1"/>
</dbReference>
<feature type="region of interest" description="Disordered" evidence="2">
    <location>
        <begin position="454"/>
        <end position="510"/>
    </location>
</feature>
<feature type="compositionally biased region" description="Pro residues" evidence="2">
    <location>
        <begin position="160"/>
        <end position="171"/>
    </location>
</feature>
<feature type="compositionally biased region" description="Low complexity" evidence="2">
    <location>
        <begin position="129"/>
        <end position="159"/>
    </location>
</feature>
<dbReference type="AlphaFoldDB" id="A0A0E9NHC9"/>
<dbReference type="GO" id="GO:0006355">
    <property type="term" value="P:regulation of DNA-templated transcription"/>
    <property type="evidence" value="ECO:0007669"/>
    <property type="project" value="InterPro"/>
</dbReference>
<evidence type="ECO:0000313" key="5">
    <source>
        <dbReference type="Proteomes" id="UP000033140"/>
    </source>
</evidence>
<dbReference type="Proteomes" id="UP000033140">
    <property type="component" value="Unassembled WGS sequence"/>
</dbReference>
<dbReference type="EMBL" id="BACD03000021">
    <property type="protein sequence ID" value="GAO49239.1"/>
    <property type="molecule type" value="Genomic_DNA"/>
</dbReference>
<dbReference type="InterPro" id="IPR029058">
    <property type="entry name" value="AB_hydrolase_fold"/>
</dbReference>
<feature type="region of interest" description="Disordered" evidence="2">
    <location>
        <begin position="542"/>
        <end position="577"/>
    </location>
</feature>
<feature type="compositionally biased region" description="Low complexity" evidence="2">
    <location>
        <begin position="197"/>
        <end position="210"/>
    </location>
</feature>
<dbReference type="InterPro" id="IPR057558">
    <property type="entry name" value="Swc3_dom"/>
</dbReference>
<dbReference type="STRING" id="698492.A0A0E9NHC9"/>
<dbReference type="PROSITE" id="PS50114">
    <property type="entry name" value="GATA_ZN_FINGER_2"/>
    <property type="match status" value="1"/>
</dbReference>
<sequence length="856" mass="92333">MSTAGAKRKRPEQITPEPQTTGDLPGYLNYVESRVFSAALNQSRLQWTTGGVVQKFWTKPTRSRKSQADVIHTPKHNMSKLGECTLTIGPHSFPETKIYSIRYLPEHQHPTHSPSPLATASGLPPQYHYQTGPGYPPQTQLQGQYQQPQMPGQTAAAPATAPPVTPGPPHSTAPAQIVKQEPLSTPAAAGRPTVASLPQTPLQQSAAPTATPTPAPDQPPPAPVAPQPPQAIAPAPTAAPTALPPMNNDIIMGLRAAAAKDPALQKLLTVVAGGNASPAEISQLTTFIHTLPQAQEAIRQAAEAARLQAEAQARAQAEAQARAQALLIQQQQAAQKAMPKYLQSQDVVFEFKDNPNDRWLFPRMSIVEAPDDNEPLEVIASFMMTIPTKDPQKPMAWQPVTMVMEGCTKKIRDTVVAVVENPNLVREKMSEAMANMPRADPTFLQFRLPKGTRGHRLEAAAEPVPTKPSIPRQASSTTAQAHTPVHERLSSKPKSAPKRRVQQNSRGKTCENCGTADTPMFRRGPSGPNTLCNACGVRWKGGRGSLDPPPQKSPESRRASLSTIPQGAQETMPPPAMNISLVPPAVPQTPAALIMMSGQLGDCCVSGVRHEGTPTGEIKFIGDARCYISRPSDGSTRNCLLFLPDAFGIDLINNQLLADDFARNGLFTVMPDYFEGDPFPMEALEPAESEERPLIDRVKGAIAETLTIPIWLGRHPESKVRPIIDQAVASVKAEFNSSKILAVGYCFGGKYVFQLARDGIIAGGATAHPSLVTLDDVKGIQVPVSIAAAETDAIYVPELKEQVESVLKNNGAKFETITYEGVTHGFAVRSDITVEENRVAKEKAFAQFVKFFQPLL</sequence>
<dbReference type="GO" id="GO:0043565">
    <property type="term" value="F:sequence-specific DNA binding"/>
    <property type="evidence" value="ECO:0007669"/>
    <property type="project" value="InterPro"/>
</dbReference>
<dbReference type="PANTHER" id="PTHR17630">
    <property type="entry name" value="DIENELACTONE HYDROLASE"/>
    <property type="match status" value="1"/>
</dbReference>
<dbReference type="InterPro" id="IPR000679">
    <property type="entry name" value="Znf_GATA"/>
</dbReference>
<reference evidence="4 5" key="1">
    <citation type="journal article" date="2011" name="J. Gen. Appl. Microbiol.">
        <title>Draft genome sequencing of the enigmatic yeast Saitoella complicata.</title>
        <authorList>
            <person name="Nishida H."/>
            <person name="Hamamoto M."/>
            <person name="Sugiyama J."/>
        </authorList>
    </citation>
    <scope>NUCLEOTIDE SEQUENCE [LARGE SCALE GENOMIC DNA]</scope>
    <source>
        <strain evidence="4 5">NRRL Y-17804</strain>
    </source>
</reference>
<comment type="caution">
    <text evidence="4">The sequence shown here is derived from an EMBL/GenBank/DDBJ whole genome shotgun (WGS) entry which is preliminary data.</text>
</comment>
<organism evidence="4 5">
    <name type="scientific">Saitoella complicata (strain BCRC 22490 / CBS 7301 / JCM 7358 / NBRC 10748 / NRRL Y-17804)</name>
    <dbReference type="NCBI Taxonomy" id="698492"/>
    <lineage>
        <taxon>Eukaryota</taxon>
        <taxon>Fungi</taxon>
        <taxon>Dikarya</taxon>
        <taxon>Ascomycota</taxon>
        <taxon>Taphrinomycotina</taxon>
        <taxon>Taphrinomycotina incertae sedis</taxon>
        <taxon>Saitoella</taxon>
    </lineage>
</organism>
<dbReference type="InterPro" id="IPR058986">
    <property type="entry name" value="Swc3_C"/>
</dbReference>
<feature type="compositionally biased region" description="Low complexity" evidence="2">
    <location>
        <begin position="232"/>
        <end position="241"/>
    </location>
</feature>
<dbReference type="Pfam" id="PF00320">
    <property type="entry name" value="GATA"/>
    <property type="match status" value="1"/>
</dbReference>
<feature type="compositionally biased region" description="Polar residues" evidence="2">
    <location>
        <begin position="472"/>
        <end position="481"/>
    </location>
</feature>
<dbReference type="InterPro" id="IPR002925">
    <property type="entry name" value="Dienelactn_hydro"/>
</dbReference>
<feature type="compositionally biased region" description="Basic residues" evidence="2">
    <location>
        <begin position="1"/>
        <end position="10"/>
    </location>
</feature>
<evidence type="ECO:0000259" key="3">
    <source>
        <dbReference type="PROSITE" id="PS50114"/>
    </source>
</evidence>
<keyword evidence="1" id="KW-0862">Zinc</keyword>
<protein>
    <recommendedName>
        <fullName evidence="3">GATA-type domain-containing protein</fullName>
    </recommendedName>
</protein>
<feature type="region of interest" description="Disordered" evidence="2">
    <location>
        <begin position="106"/>
        <end position="241"/>
    </location>
</feature>
<evidence type="ECO:0000313" key="4">
    <source>
        <dbReference type="EMBL" id="GAO49239.1"/>
    </source>
</evidence>
<dbReference type="Pfam" id="PF24707">
    <property type="entry name" value="Swc3"/>
    <property type="match status" value="1"/>
</dbReference>
<keyword evidence="1" id="KW-0479">Metal-binding</keyword>
<reference evidence="4 5" key="2">
    <citation type="journal article" date="2014" name="J. Gen. Appl. Microbiol.">
        <title>The early diverging ascomycetous budding yeast Saitoella complicata has three histone deacetylases belonging to the Clr6, Hos2, and Rpd3 lineages.</title>
        <authorList>
            <person name="Nishida H."/>
            <person name="Matsumoto T."/>
            <person name="Kondo S."/>
            <person name="Hamamoto M."/>
            <person name="Yoshikawa H."/>
        </authorList>
    </citation>
    <scope>NUCLEOTIDE SEQUENCE [LARGE SCALE GENOMIC DNA]</scope>
    <source>
        <strain evidence="4 5">NRRL Y-17804</strain>
    </source>
</reference>
<dbReference type="GO" id="GO:0016787">
    <property type="term" value="F:hydrolase activity"/>
    <property type="evidence" value="ECO:0007669"/>
    <property type="project" value="InterPro"/>
</dbReference>
<evidence type="ECO:0000256" key="1">
    <source>
        <dbReference type="PROSITE-ProRule" id="PRU00094"/>
    </source>
</evidence>
<dbReference type="SUPFAM" id="SSF57716">
    <property type="entry name" value="Glucocorticoid receptor-like (DNA-binding domain)"/>
    <property type="match status" value="1"/>
</dbReference>
<accession>A0A0E9NHC9</accession>
<feature type="compositionally biased region" description="Pro residues" evidence="2">
    <location>
        <begin position="211"/>
        <end position="231"/>
    </location>
</feature>